<protein>
    <recommendedName>
        <fullName evidence="4">Integral membrane protein</fullName>
    </recommendedName>
</protein>
<evidence type="ECO:0000313" key="2">
    <source>
        <dbReference type="EMBL" id="UTO56515.1"/>
    </source>
</evidence>
<organism evidence="2 3">
    <name type="scientific">Neoehrlichia mikurensis</name>
    <dbReference type="NCBI Taxonomy" id="89586"/>
    <lineage>
        <taxon>Bacteria</taxon>
        <taxon>Pseudomonadati</taxon>
        <taxon>Pseudomonadota</taxon>
        <taxon>Alphaproteobacteria</taxon>
        <taxon>Rickettsiales</taxon>
        <taxon>Anaplasmataceae</taxon>
        <taxon>Candidatus Neoehrlichia</taxon>
    </lineage>
</organism>
<dbReference type="RefSeq" id="WP_218193871.1">
    <property type="nucleotide sequence ID" value="NZ_CP054597.1"/>
</dbReference>
<evidence type="ECO:0000313" key="3">
    <source>
        <dbReference type="Proteomes" id="UP001059985"/>
    </source>
</evidence>
<name>A0ABY5EYF9_9RICK</name>
<reference evidence="2 3" key="1">
    <citation type="journal article" date="2022" name="Microorganisms">
        <title>Assembly and Comparison of Ca. Neoehrlichia mikurensis Genomes.</title>
        <authorList>
            <person name="Azagi T."/>
            <person name="Dirks R.P."/>
            <person name="Yebra-Pimentel E.S."/>
            <person name="Schaap P.J."/>
            <person name="Koehorst J.J."/>
            <person name="Esser H.J."/>
            <person name="Sprong H."/>
        </authorList>
    </citation>
    <scope>NUCLEOTIDE SEQUENCE [LARGE SCALE GENOMIC DNA]</scope>
    <source>
        <strain evidence="2">18-2804</strain>
    </source>
</reference>
<keyword evidence="1" id="KW-0812">Transmembrane</keyword>
<accession>A0ABY5EYF9</accession>
<evidence type="ECO:0000256" key="1">
    <source>
        <dbReference type="SAM" id="Phobius"/>
    </source>
</evidence>
<dbReference type="Proteomes" id="UP001059985">
    <property type="component" value="Chromosome"/>
</dbReference>
<feature type="transmembrane region" description="Helical" evidence="1">
    <location>
        <begin position="20"/>
        <end position="38"/>
    </location>
</feature>
<keyword evidence="1" id="KW-1133">Transmembrane helix</keyword>
<keyword evidence="3" id="KW-1185">Reference proteome</keyword>
<keyword evidence="1" id="KW-0472">Membrane</keyword>
<evidence type="ECO:0008006" key="4">
    <source>
        <dbReference type="Google" id="ProtNLM"/>
    </source>
</evidence>
<feature type="transmembrane region" description="Helical" evidence="1">
    <location>
        <begin position="94"/>
        <end position="113"/>
    </location>
</feature>
<dbReference type="EMBL" id="CP089285">
    <property type="protein sequence ID" value="UTO56515.1"/>
    <property type="molecule type" value="Genomic_DNA"/>
</dbReference>
<sequence>MWGIGSVIMKKINTKELIDFYINFTFGNLIIPILLVWASNKAFNKGYKKAHVILKELATLSHVFLINMMLFYGIFRAVLILLPNVSSTVLPKVILYSAGISFVLTMLAFLVNYRDIKEDVKDYCNFTYNADLYLCSRERVIRELSFGIPTLITLVTLSVVDMILGLCVKDSKNVSSNLNNVSECRQEESDYKFVKSTSM</sequence>
<proteinExistence type="predicted"/>
<feature type="transmembrane region" description="Helical" evidence="1">
    <location>
        <begin position="59"/>
        <end position="82"/>
    </location>
</feature>
<gene>
    <name evidence="2" type="ORF">LUA81_00675</name>
</gene>
<feature type="transmembrane region" description="Helical" evidence="1">
    <location>
        <begin position="146"/>
        <end position="166"/>
    </location>
</feature>